<evidence type="ECO:0000256" key="5">
    <source>
        <dbReference type="ARBA" id="ARBA00023242"/>
    </source>
</evidence>
<evidence type="ECO:0000256" key="4">
    <source>
        <dbReference type="ARBA" id="ARBA00023163"/>
    </source>
</evidence>
<evidence type="ECO:0000256" key="3">
    <source>
        <dbReference type="ARBA" id="ARBA00023125"/>
    </source>
</evidence>
<dbReference type="GO" id="GO:0003700">
    <property type="term" value="F:DNA-binding transcription factor activity"/>
    <property type="evidence" value="ECO:0007669"/>
    <property type="project" value="InterPro"/>
</dbReference>
<dbReference type="PROSITE" id="PS50811">
    <property type="entry name" value="WRKY"/>
    <property type="match status" value="1"/>
</dbReference>
<feature type="coiled-coil region" evidence="6">
    <location>
        <begin position="20"/>
        <end position="61"/>
    </location>
</feature>
<reference evidence="9" key="1">
    <citation type="journal article" date="2023" name="Nat. Commun.">
        <title>Diploid and tetraploid genomes of Acorus and the evolution of monocots.</title>
        <authorList>
            <person name="Ma L."/>
            <person name="Liu K.W."/>
            <person name="Li Z."/>
            <person name="Hsiao Y.Y."/>
            <person name="Qi Y."/>
            <person name="Fu T."/>
            <person name="Tang G.D."/>
            <person name="Zhang D."/>
            <person name="Sun W.H."/>
            <person name="Liu D.K."/>
            <person name="Li Y."/>
            <person name="Chen G.Z."/>
            <person name="Liu X.D."/>
            <person name="Liao X.Y."/>
            <person name="Jiang Y.T."/>
            <person name="Yu X."/>
            <person name="Hao Y."/>
            <person name="Huang J."/>
            <person name="Zhao X.W."/>
            <person name="Ke S."/>
            <person name="Chen Y.Y."/>
            <person name="Wu W.L."/>
            <person name="Hsu J.L."/>
            <person name="Lin Y.F."/>
            <person name="Huang M.D."/>
            <person name="Li C.Y."/>
            <person name="Huang L."/>
            <person name="Wang Z.W."/>
            <person name="Zhao X."/>
            <person name="Zhong W.Y."/>
            <person name="Peng D.H."/>
            <person name="Ahmad S."/>
            <person name="Lan S."/>
            <person name="Zhang J.S."/>
            <person name="Tsai W.C."/>
            <person name="Van de Peer Y."/>
            <person name="Liu Z.J."/>
        </authorList>
    </citation>
    <scope>NUCLEOTIDE SEQUENCE</scope>
    <source>
        <strain evidence="9">CP</strain>
    </source>
</reference>
<keyword evidence="6" id="KW-0175">Coiled coil</keyword>
<organism evidence="9 10">
    <name type="scientific">Acorus calamus</name>
    <name type="common">Sweet flag</name>
    <dbReference type="NCBI Taxonomy" id="4465"/>
    <lineage>
        <taxon>Eukaryota</taxon>
        <taxon>Viridiplantae</taxon>
        <taxon>Streptophyta</taxon>
        <taxon>Embryophyta</taxon>
        <taxon>Tracheophyta</taxon>
        <taxon>Spermatophyta</taxon>
        <taxon>Magnoliopsida</taxon>
        <taxon>Liliopsida</taxon>
        <taxon>Acoraceae</taxon>
        <taxon>Acorus</taxon>
    </lineage>
</organism>
<evidence type="ECO:0000313" key="9">
    <source>
        <dbReference type="EMBL" id="KAK1323811.1"/>
    </source>
</evidence>
<keyword evidence="2" id="KW-0805">Transcription regulation</keyword>
<keyword evidence="10" id="KW-1185">Reference proteome</keyword>
<dbReference type="PANTHER" id="PTHR31429:SF38">
    <property type="entry name" value="WRKY TRANSCRIPTION FACTOR 40-RELATED"/>
    <property type="match status" value="1"/>
</dbReference>
<evidence type="ECO:0000313" key="10">
    <source>
        <dbReference type="Proteomes" id="UP001180020"/>
    </source>
</evidence>
<feature type="domain" description="WRKY" evidence="8">
    <location>
        <begin position="108"/>
        <end position="174"/>
    </location>
</feature>
<evidence type="ECO:0000256" key="2">
    <source>
        <dbReference type="ARBA" id="ARBA00023015"/>
    </source>
</evidence>
<keyword evidence="5" id="KW-0539">Nucleus</keyword>
<feature type="region of interest" description="Disordered" evidence="7">
    <location>
        <begin position="68"/>
        <end position="90"/>
    </location>
</feature>
<dbReference type="PANTHER" id="PTHR31429">
    <property type="entry name" value="WRKY TRANSCRIPTION FACTOR 36-RELATED"/>
    <property type="match status" value="1"/>
</dbReference>
<comment type="subcellular location">
    <subcellularLocation>
        <location evidence="1">Nucleus</location>
    </subcellularLocation>
</comment>
<dbReference type="GO" id="GO:0043565">
    <property type="term" value="F:sequence-specific DNA binding"/>
    <property type="evidence" value="ECO:0007669"/>
    <property type="project" value="InterPro"/>
</dbReference>
<evidence type="ECO:0000256" key="6">
    <source>
        <dbReference type="SAM" id="Coils"/>
    </source>
</evidence>
<evidence type="ECO:0000256" key="1">
    <source>
        <dbReference type="ARBA" id="ARBA00004123"/>
    </source>
</evidence>
<evidence type="ECO:0000256" key="7">
    <source>
        <dbReference type="SAM" id="MobiDB-lite"/>
    </source>
</evidence>
<proteinExistence type="predicted"/>
<keyword evidence="3" id="KW-0238">DNA-binding</keyword>
<accession>A0AAV9FCT6</accession>
<reference evidence="9" key="2">
    <citation type="submission" date="2023-06" db="EMBL/GenBank/DDBJ databases">
        <authorList>
            <person name="Ma L."/>
            <person name="Liu K.-W."/>
            <person name="Li Z."/>
            <person name="Hsiao Y.-Y."/>
            <person name="Qi Y."/>
            <person name="Fu T."/>
            <person name="Tang G."/>
            <person name="Zhang D."/>
            <person name="Sun W.-H."/>
            <person name="Liu D.-K."/>
            <person name="Li Y."/>
            <person name="Chen G.-Z."/>
            <person name="Liu X.-D."/>
            <person name="Liao X.-Y."/>
            <person name="Jiang Y.-T."/>
            <person name="Yu X."/>
            <person name="Hao Y."/>
            <person name="Huang J."/>
            <person name="Zhao X.-W."/>
            <person name="Ke S."/>
            <person name="Chen Y.-Y."/>
            <person name="Wu W.-L."/>
            <person name="Hsu J.-L."/>
            <person name="Lin Y.-F."/>
            <person name="Huang M.-D."/>
            <person name="Li C.-Y."/>
            <person name="Huang L."/>
            <person name="Wang Z.-W."/>
            <person name="Zhao X."/>
            <person name="Zhong W.-Y."/>
            <person name="Peng D.-H."/>
            <person name="Ahmad S."/>
            <person name="Lan S."/>
            <person name="Zhang J.-S."/>
            <person name="Tsai W.-C."/>
            <person name="Van De Peer Y."/>
            <person name="Liu Z.-J."/>
        </authorList>
    </citation>
    <scope>NUCLEOTIDE SEQUENCE</scope>
    <source>
        <strain evidence="9">CP</strain>
        <tissue evidence="9">Leaves</tissue>
    </source>
</reference>
<comment type="caution">
    <text evidence="9">The sequence shown here is derived from an EMBL/GenBank/DDBJ whole genome shotgun (WGS) entry which is preliminary data.</text>
</comment>
<dbReference type="SUPFAM" id="SSF118290">
    <property type="entry name" value="WRKY DNA-binding domain"/>
    <property type="match status" value="1"/>
</dbReference>
<dbReference type="InterPro" id="IPR036576">
    <property type="entry name" value="WRKY_dom_sf"/>
</dbReference>
<keyword evidence="4" id="KW-0804">Transcription</keyword>
<dbReference type="GO" id="GO:0005634">
    <property type="term" value="C:nucleus"/>
    <property type="evidence" value="ECO:0007669"/>
    <property type="project" value="UniProtKB-SubCell"/>
</dbReference>
<name>A0AAV9FCT6_ACOCL</name>
<dbReference type="InterPro" id="IPR044810">
    <property type="entry name" value="WRKY_plant"/>
</dbReference>
<dbReference type="EMBL" id="JAUJYO010000002">
    <property type="protein sequence ID" value="KAK1323811.1"/>
    <property type="molecule type" value="Genomic_DNA"/>
</dbReference>
<sequence>MLIRLFGFSHPKLLKKNQLYNMITTIREALKEELKRLYKENEELQLKIEEISSQCNMIESNLKERIMTSQDSGNGSSSLESIGKNVSDPLRGATNNTSRVFVRTTAEESSLVVKDGYTWRKYGQKVTKDNPWPRAYYRCSMAPACPVKKKVQRCAEDKSVLVATYEGAHTHPPQSLPKEPNSSTTTPITEYNCPGYMDPFRPSITLDLTLNGSPNPVIPARPIRTMVPDGDTSIGMAISASMTNVTTAGTRNLELFKGLSNADPTFVSALAAAVAQNVASLQHRKNN</sequence>
<dbReference type="Pfam" id="PF03106">
    <property type="entry name" value="WRKY"/>
    <property type="match status" value="1"/>
</dbReference>
<protein>
    <submittedName>
        <fullName evidence="9">WRKY transcription factor 18</fullName>
    </submittedName>
</protein>
<evidence type="ECO:0000259" key="8">
    <source>
        <dbReference type="PROSITE" id="PS50811"/>
    </source>
</evidence>
<dbReference type="InterPro" id="IPR003657">
    <property type="entry name" value="WRKY_dom"/>
</dbReference>
<dbReference type="Gene3D" id="2.20.25.80">
    <property type="entry name" value="WRKY domain"/>
    <property type="match status" value="1"/>
</dbReference>
<feature type="compositionally biased region" description="Polar residues" evidence="7">
    <location>
        <begin position="68"/>
        <end position="80"/>
    </location>
</feature>
<dbReference type="AlphaFoldDB" id="A0AAV9FCT6"/>
<dbReference type="SMART" id="SM00774">
    <property type="entry name" value="WRKY"/>
    <property type="match status" value="1"/>
</dbReference>
<dbReference type="Proteomes" id="UP001180020">
    <property type="component" value="Unassembled WGS sequence"/>
</dbReference>
<gene>
    <name evidence="9" type="primary">WRKY18</name>
    <name evidence="9" type="ORF">QJS10_CPA02g01279</name>
</gene>